<sequence length="180" mass="21081">MTDEELYRRYLDGDESGLPELMERYGDALTLYIDGYLADIHEAEDLMIEVFSYLLTKQPRIRDGGLRAYLYKAARHMALRHKSKRRPAFSLEELSEEPEAETLIEEVVKSRERSRILHLCMGRLHADYREALYLTCFEGLSYEEAAEVMKKNVKQITNMVYRGKQSLRELLKKEGITHAE</sequence>
<dbReference type="Gene3D" id="1.10.10.10">
    <property type="entry name" value="Winged helix-like DNA-binding domain superfamily/Winged helix DNA-binding domain"/>
    <property type="match status" value="1"/>
</dbReference>
<dbReference type="InterPro" id="IPR014284">
    <property type="entry name" value="RNA_pol_sigma-70_dom"/>
</dbReference>
<reference evidence="8" key="2">
    <citation type="submission" date="2021-09" db="EMBL/GenBank/DDBJ databases">
        <authorList>
            <person name="Gilroy R."/>
        </authorList>
    </citation>
    <scope>NUCLEOTIDE SEQUENCE</scope>
    <source>
        <strain evidence="8">ChiSjej5B23-16112</strain>
    </source>
</reference>
<reference evidence="8" key="1">
    <citation type="journal article" date="2021" name="PeerJ">
        <title>Extensive microbial diversity within the chicken gut microbiome revealed by metagenomics and culture.</title>
        <authorList>
            <person name="Gilroy R."/>
            <person name="Ravi A."/>
            <person name="Getino M."/>
            <person name="Pursley I."/>
            <person name="Horton D.L."/>
            <person name="Alikhan N.F."/>
            <person name="Baker D."/>
            <person name="Gharbi K."/>
            <person name="Hall N."/>
            <person name="Watson M."/>
            <person name="Adriaenssens E.M."/>
            <person name="Foster-Nyarko E."/>
            <person name="Jarju S."/>
            <person name="Secka A."/>
            <person name="Antonio M."/>
            <person name="Oren A."/>
            <person name="Chaudhuri R.R."/>
            <person name="La Ragione R."/>
            <person name="Hildebrand F."/>
            <person name="Pallen M.J."/>
        </authorList>
    </citation>
    <scope>NUCLEOTIDE SEQUENCE</scope>
    <source>
        <strain evidence="8">ChiSjej5B23-16112</strain>
    </source>
</reference>
<evidence type="ECO:0000256" key="5">
    <source>
        <dbReference type="ARBA" id="ARBA00023163"/>
    </source>
</evidence>
<protein>
    <submittedName>
        <fullName evidence="8">RNA polymerase sigma factor</fullName>
    </submittedName>
</protein>
<keyword evidence="4" id="KW-0238">DNA-binding</keyword>
<evidence type="ECO:0000256" key="1">
    <source>
        <dbReference type="ARBA" id="ARBA00010641"/>
    </source>
</evidence>
<feature type="domain" description="RNA polymerase sigma-70 region 2" evidence="6">
    <location>
        <begin position="21"/>
        <end position="86"/>
    </location>
</feature>
<proteinExistence type="inferred from homology"/>
<dbReference type="Pfam" id="PF04542">
    <property type="entry name" value="Sigma70_r2"/>
    <property type="match status" value="1"/>
</dbReference>
<dbReference type="GO" id="GO:0006352">
    <property type="term" value="P:DNA-templated transcription initiation"/>
    <property type="evidence" value="ECO:0007669"/>
    <property type="project" value="InterPro"/>
</dbReference>
<dbReference type="RefSeq" id="WP_281725026.1">
    <property type="nucleotide sequence ID" value="NZ_CALKQL010000019.1"/>
</dbReference>
<keyword evidence="5" id="KW-0804">Transcription</keyword>
<gene>
    <name evidence="8" type="ORF">K8V82_02635</name>
</gene>
<dbReference type="InterPro" id="IPR013325">
    <property type="entry name" value="RNA_pol_sigma_r2"/>
</dbReference>
<accession>A0A921LDM1</accession>
<dbReference type="SUPFAM" id="SSF88659">
    <property type="entry name" value="Sigma3 and sigma4 domains of RNA polymerase sigma factors"/>
    <property type="match status" value="1"/>
</dbReference>
<dbReference type="Gene3D" id="1.10.1740.10">
    <property type="match status" value="1"/>
</dbReference>
<feature type="domain" description="RNA polymerase sigma factor 70 region 4 type 2" evidence="7">
    <location>
        <begin position="115"/>
        <end position="167"/>
    </location>
</feature>
<dbReference type="NCBIfam" id="TIGR02937">
    <property type="entry name" value="sigma70-ECF"/>
    <property type="match status" value="1"/>
</dbReference>
<dbReference type="InterPro" id="IPR036388">
    <property type="entry name" value="WH-like_DNA-bd_sf"/>
</dbReference>
<dbReference type="GO" id="GO:0016987">
    <property type="term" value="F:sigma factor activity"/>
    <property type="evidence" value="ECO:0007669"/>
    <property type="project" value="UniProtKB-KW"/>
</dbReference>
<dbReference type="InterPro" id="IPR039425">
    <property type="entry name" value="RNA_pol_sigma-70-like"/>
</dbReference>
<evidence type="ECO:0000259" key="7">
    <source>
        <dbReference type="Pfam" id="PF08281"/>
    </source>
</evidence>
<evidence type="ECO:0000259" key="6">
    <source>
        <dbReference type="Pfam" id="PF04542"/>
    </source>
</evidence>
<dbReference type="Proteomes" id="UP000769156">
    <property type="component" value="Unassembled WGS sequence"/>
</dbReference>
<dbReference type="SUPFAM" id="SSF88946">
    <property type="entry name" value="Sigma2 domain of RNA polymerase sigma factors"/>
    <property type="match status" value="1"/>
</dbReference>
<comment type="caution">
    <text evidence="8">The sequence shown here is derived from an EMBL/GenBank/DDBJ whole genome shotgun (WGS) entry which is preliminary data.</text>
</comment>
<keyword evidence="2" id="KW-0805">Transcription regulation</keyword>
<organism evidence="8 9">
    <name type="scientific">Lachnoclostridium phocaeense</name>
    <dbReference type="NCBI Taxonomy" id="1871021"/>
    <lineage>
        <taxon>Bacteria</taxon>
        <taxon>Bacillati</taxon>
        <taxon>Bacillota</taxon>
        <taxon>Clostridia</taxon>
        <taxon>Lachnospirales</taxon>
        <taxon>Lachnospiraceae</taxon>
    </lineage>
</organism>
<comment type="similarity">
    <text evidence="1">Belongs to the sigma-70 factor family. ECF subfamily.</text>
</comment>
<name>A0A921LDM1_9FIRM</name>
<keyword evidence="3" id="KW-0731">Sigma factor</keyword>
<dbReference type="Pfam" id="PF08281">
    <property type="entry name" value="Sigma70_r4_2"/>
    <property type="match status" value="1"/>
</dbReference>
<evidence type="ECO:0000256" key="4">
    <source>
        <dbReference type="ARBA" id="ARBA00023125"/>
    </source>
</evidence>
<dbReference type="InterPro" id="IPR013324">
    <property type="entry name" value="RNA_pol_sigma_r3/r4-like"/>
</dbReference>
<dbReference type="EMBL" id="DYVY01000046">
    <property type="protein sequence ID" value="HJF93669.1"/>
    <property type="molecule type" value="Genomic_DNA"/>
</dbReference>
<dbReference type="PANTHER" id="PTHR43133">
    <property type="entry name" value="RNA POLYMERASE ECF-TYPE SIGMA FACTO"/>
    <property type="match status" value="1"/>
</dbReference>
<evidence type="ECO:0000256" key="3">
    <source>
        <dbReference type="ARBA" id="ARBA00023082"/>
    </source>
</evidence>
<evidence type="ECO:0000313" key="9">
    <source>
        <dbReference type="Proteomes" id="UP000769156"/>
    </source>
</evidence>
<dbReference type="InterPro" id="IPR007627">
    <property type="entry name" value="RNA_pol_sigma70_r2"/>
</dbReference>
<dbReference type="InterPro" id="IPR013249">
    <property type="entry name" value="RNA_pol_sigma70_r4_t2"/>
</dbReference>
<evidence type="ECO:0000313" key="8">
    <source>
        <dbReference type="EMBL" id="HJF93669.1"/>
    </source>
</evidence>
<dbReference type="AlphaFoldDB" id="A0A921LDM1"/>
<dbReference type="PANTHER" id="PTHR43133:SF8">
    <property type="entry name" value="RNA POLYMERASE SIGMA FACTOR HI_1459-RELATED"/>
    <property type="match status" value="1"/>
</dbReference>
<dbReference type="GO" id="GO:0003677">
    <property type="term" value="F:DNA binding"/>
    <property type="evidence" value="ECO:0007669"/>
    <property type="project" value="UniProtKB-KW"/>
</dbReference>
<evidence type="ECO:0000256" key="2">
    <source>
        <dbReference type="ARBA" id="ARBA00023015"/>
    </source>
</evidence>